<dbReference type="EMBL" id="WIPF01000015">
    <property type="protein sequence ID" value="KAF3228610.1"/>
    <property type="molecule type" value="Genomic_DNA"/>
</dbReference>
<dbReference type="AlphaFoldDB" id="A0A6G1LVP7"/>
<evidence type="ECO:0000313" key="2">
    <source>
        <dbReference type="Proteomes" id="UP000483672"/>
    </source>
</evidence>
<evidence type="ECO:0000313" key="1">
    <source>
        <dbReference type="EMBL" id="KAF3228610.1"/>
    </source>
</evidence>
<accession>A0A6G1LVP7</accession>
<gene>
    <name evidence="1" type="ORF">TWF191_002466</name>
</gene>
<proteinExistence type="predicted"/>
<dbReference type="Proteomes" id="UP000483672">
    <property type="component" value="Unassembled WGS sequence"/>
</dbReference>
<protein>
    <submittedName>
        <fullName evidence="1">Uncharacterized protein</fullName>
    </submittedName>
</protein>
<organism evidence="1 2">
    <name type="scientific">Orbilia oligospora</name>
    <name type="common">Nematode-trapping fungus</name>
    <name type="synonym">Arthrobotrys oligospora</name>
    <dbReference type="NCBI Taxonomy" id="2813651"/>
    <lineage>
        <taxon>Eukaryota</taxon>
        <taxon>Fungi</taxon>
        <taxon>Dikarya</taxon>
        <taxon>Ascomycota</taxon>
        <taxon>Pezizomycotina</taxon>
        <taxon>Orbiliomycetes</taxon>
        <taxon>Orbiliales</taxon>
        <taxon>Orbiliaceae</taxon>
        <taxon>Orbilia</taxon>
    </lineage>
</organism>
<sequence length="249" mass="27942">MAFVLAPHVKAPLRLLPEDEFERISREQQLLPVVDEYKAKISSLGPLYTQDRRTNYMQCPILELKNEPVLCEGTWHVQSTAPERLNPYDTNLVGRGGRMGIAPVSLSPTVHVHDINEIKGPKSEDQTTGKNPQYGTAIFPIAYLTSQEEKIASELNKDSQQWSLFILLLRYTYLYAPEMKNPSSEGVPTFLAVLPSDGAVQRSLVEHIKWTSLSSISAVRILLGGHEFDADAEVIFHHTDAQLPYADEE</sequence>
<reference evidence="1 2" key="1">
    <citation type="submission" date="2019-06" db="EMBL/GenBank/DDBJ databases">
        <authorList>
            <person name="Palmer J.M."/>
        </authorList>
    </citation>
    <scope>NUCLEOTIDE SEQUENCE [LARGE SCALE GENOMIC DNA]</scope>
    <source>
        <strain evidence="1 2">TWF191</strain>
    </source>
</reference>
<name>A0A6G1LVP7_ORBOL</name>
<comment type="caution">
    <text evidence="1">The sequence shown here is derived from an EMBL/GenBank/DDBJ whole genome shotgun (WGS) entry which is preliminary data.</text>
</comment>